<gene>
    <name evidence="4" type="ORF">GCM10025881_01480</name>
</gene>
<evidence type="ECO:0000313" key="5">
    <source>
        <dbReference type="Proteomes" id="UP001157034"/>
    </source>
</evidence>
<dbReference type="InterPro" id="IPR004474">
    <property type="entry name" value="LytR_CpsA_psr"/>
</dbReference>
<dbReference type="PANTHER" id="PTHR33392">
    <property type="entry name" value="POLYISOPRENYL-TEICHOIC ACID--PEPTIDOGLYCAN TEICHOIC ACID TRANSFERASE TAGU"/>
    <property type="match status" value="1"/>
</dbReference>
<name>A0ABQ6K1L0_9MICO</name>
<feature type="compositionally biased region" description="Polar residues" evidence="2">
    <location>
        <begin position="373"/>
        <end position="384"/>
    </location>
</feature>
<comment type="similarity">
    <text evidence="1">Belongs to the LytR/CpsA/Psr (LCP) family.</text>
</comment>
<protein>
    <submittedName>
        <fullName evidence="4">Transcriptional regulator</fullName>
    </submittedName>
</protein>
<feature type="region of interest" description="Disordered" evidence="2">
    <location>
        <begin position="334"/>
        <end position="391"/>
    </location>
</feature>
<dbReference type="Proteomes" id="UP001157034">
    <property type="component" value="Unassembled WGS sequence"/>
</dbReference>
<dbReference type="EMBL" id="BSVB01000001">
    <property type="protein sequence ID" value="GMA93324.1"/>
    <property type="molecule type" value="Genomic_DNA"/>
</dbReference>
<accession>A0ABQ6K1L0</accession>
<feature type="domain" description="Cell envelope-related transcriptional attenuator" evidence="3">
    <location>
        <begin position="84"/>
        <end position="240"/>
    </location>
</feature>
<reference evidence="5" key="1">
    <citation type="journal article" date="2019" name="Int. J. Syst. Evol. Microbiol.">
        <title>The Global Catalogue of Microorganisms (GCM) 10K type strain sequencing project: providing services to taxonomists for standard genome sequencing and annotation.</title>
        <authorList>
            <consortium name="The Broad Institute Genomics Platform"/>
            <consortium name="The Broad Institute Genome Sequencing Center for Infectious Disease"/>
            <person name="Wu L."/>
            <person name="Ma J."/>
        </authorList>
    </citation>
    <scope>NUCLEOTIDE SEQUENCE [LARGE SCALE GENOMIC DNA]</scope>
    <source>
        <strain evidence="5">NBRC 108894</strain>
    </source>
</reference>
<organism evidence="4 5">
    <name type="scientific">Pseudolysinimonas kribbensis</name>
    <dbReference type="NCBI Taxonomy" id="433641"/>
    <lineage>
        <taxon>Bacteria</taxon>
        <taxon>Bacillati</taxon>
        <taxon>Actinomycetota</taxon>
        <taxon>Actinomycetes</taxon>
        <taxon>Micrococcales</taxon>
        <taxon>Microbacteriaceae</taxon>
        <taxon>Pseudolysinimonas</taxon>
    </lineage>
</organism>
<dbReference type="Gene3D" id="3.40.630.190">
    <property type="entry name" value="LCP protein"/>
    <property type="match status" value="1"/>
</dbReference>
<proteinExistence type="inferred from homology"/>
<evidence type="ECO:0000256" key="1">
    <source>
        <dbReference type="ARBA" id="ARBA00006068"/>
    </source>
</evidence>
<keyword evidence="5" id="KW-1185">Reference proteome</keyword>
<comment type="caution">
    <text evidence="4">The sequence shown here is derived from an EMBL/GenBank/DDBJ whole genome shotgun (WGS) entry which is preliminary data.</text>
</comment>
<dbReference type="RefSeq" id="WP_284252073.1">
    <property type="nucleotide sequence ID" value="NZ_BAAAQO010000005.1"/>
</dbReference>
<feature type="compositionally biased region" description="Low complexity" evidence="2">
    <location>
        <begin position="351"/>
        <end position="368"/>
    </location>
</feature>
<dbReference type="InterPro" id="IPR050922">
    <property type="entry name" value="LytR/CpsA/Psr_CW_biosynth"/>
</dbReference>
<sequence length="391" mass="39534">MVATVVAVVAVASVSVVAIAIGQLSSTVASHTVHLARVGGSAPPPSIDAIKGVVNLLIVGSDTRKDQAGFQDAADQAASSGAGHNDVTILVHIAADHQSALLVSFPRDLMIPIPACPDPSGGTYRASSIAMFNATLGRGGLSCPVLTIEKLTGLDIPYAASIDFDGVAAMADAVGGVTVCVATPIHDPNVGLDLTAGEHTISGATARAFLRTRHGVGDGSDLGRISNQQIYLSALARTVKSSGVLTNPLKLYGLARAATSNMQLSDTLAHLDTMAGIALALKNMPLSNVAMIQYPVGSSPLYPNRVVPSPAADAVVTTALQNDQRVQLTGTTGRGAELAPKQSSPPPPTPSGVSATPTPTSSGPAAVALPDTVQGQSADQQTCSKGRIVRG</sequence>
<evidence type="ECO:0000259" key="3">
    <source>
        <dbReference type="Pfam" id="PF03816"/>
    </source>
</evidence>
<evidence type="ECO:0000256" key="2">
    <source>
        <dbReference type="SAM" id="MobiDB-lite"/>
    </source>
</evidence>
<evidence type="ECO:0000313" key="4">
    <source>
        <dbReference type="EMBL" id="GMA93324.1"/>
    </source>
</evidence>
<dbReference type="Pfam" id="PF03816">
    <property type="entry name" value="LytR_cpsA_psr"/>
    <property type="match status" value="1"/>
</dbReference>
<dbReference type="PANTHER" id="PTHR33392:SF6">
    <property type="entry name" value="POLYISOPRENYL-TEICHOIC ACID--PEPTIDOGLYCAN TEICHOIC ACID TRANSFERASE TAGU"/>
    <property type="match status" value="1"/>
</dbReference>
<dbReference type="NCBIfam" id="TIGR00350">
    <property type="entry name" value="lytR_cpsA_psr"/>
    <property type="match status" value="1"/>
</dbReference>